<dbReference type="EMBL" id="FNDZ01000001">
    <property type="protein sequence ID" value="SDH94017.1"/>
    <property type="molecule type" value="Genomic_DNA"/>
</dbReference>
<organism evidence="1 2">
    <name type="scientific">Proteiniclasticum ruminis</name>
    <dbReference type="NCBI Taxonomy" id="398199"/>
    <lineage>
        <taxon>Bacteria</taxon>
        <taxon>Bacillati</taxon>
        <taxon>Bacillota</taxon>
        <taxon>Clostridia</taxon>
        <taxon>Eubacteriales</taxon>
        <taxon>Clostridiaceae</taxon>
        <taxon>Proteiniclasticum</taxon>
    </lineage>
</organism>
<gene>
    <name evidence="1" type="ORF">SAMN05421804_101272</name>
</gene>
<name>A0A1G8GIB2_9CLOT</name>
<accession>A0A1G8GIB2</accession>
<protein>
    <submittedName>
        <fullName evidence="1">Uncharacterized protein</fullName>
    </submittedName>
</protein>
<evidence type="ECO:0000313" key="1">
    <source>
        <dbReference type="EMBL" id="SDH94017.1"/>
    </source>
</evidence>
<reference evidence="1 2" key="1">
    <citation type="submission" date="2016-10" db="EMBL/GenBank/DDBJ databases">
        <authorList>
            <person name="de Groot N.N."/>
        </authorList>
    </citation>
    <scope>NUCLEOTIDE SEQUENCE [LARGE SCALE GENOMIC DNA]</scope>
    <source>
        <strain evidence="1 2">CGMCC 1.5058</strain>
    </source>
</reference>
<proteinExistence type="predicted"/>
<dbReference type="AlphaFoldDB" id="A0A1G8GIB2"/>
<sequence length="120" mass="14244">MIIEFRDNDVEKVKEALDAAGLSYELKHEAFESFDGANIYETLTAIFERNPEMNGNFAMDEVYRRTPKIVEKIRKQWMHDKSYDIEDSPLLELEEKIFEVYTPFIEEELEEITREGITKE</sequence>
<dbReference type="RefSeq" id="WP_031573103.1">
    <property type="nucleotide sequence ID" value="NZ_FNDZ01000001.1"/>
</dbReference>
<evidence type="ECO:0000313" key="2">
    <source>
        <dbReference type="Proteomes" id="UP000183255"/>
    </source>
</evidence>
<dbReference type="Proteomes" id="UP000183255">
    <property type="component" value="Unassembled WGS sequence"/>
</dbReference>